<dbReference type="EC" id="1.5.1.54" evidence="13"/>
<dbReference type="PANTHER" id="PTHR45754">
    <property type="entry name" value="METHYLENETETRAHYDROFOLATE REDUCTASE"/>
    <property type="match status" value="1"/>
</dbReference>
<dbReference type="UniPathway" id="UPA00193"/>
<dbReference type="NCBIfam" id="TIGR00677">
    <property type="entry name" value="fadh2_euk"/>
    <property type="match status" value="1"/>
</dbReference>
<dbReference type="InterPro" id="IPR053806">
    <property type="entry name" value="MTHFR_C"/>
</dbReference>
<comment type="cofactor">
    <cofactor evidence="1 13">
        <name>FAD</name>
        <dbReference type="ChEBI" id="CHEBI:57692"/>
    </cofactor>
</comment>
<dbReference type="GO" id="GO:0106312">
    <property type="term" value="F:methylenetetrahydrofolate reductase (NADH) activity"/>
    <property type="evidence" value="ECO:0007669"/>
    <property type="project" value="UniProtKB-EC"/>
</dbReference>
<dbReference type="EMBL" id="GU474924">
    <property type="protein sequence ID" value="ADI19519.1"/>
    <property type="molecule type" value="Genomic_DNA"/>
</dbReference>
<organism evidence="15">
    <name type="scientific">uncultured Chloroflexi bacterium HF0770_09E03</name>
    <dbReference type="NCBI Taxonomy" id="710738"/>
    <lineage>
        <taxon>Bacteria</taxon>
        <taxon>Bacillati</taxon>
        <taxon>Chloroflexota</taxon>
        <taxon>environmental samples</taxon>
    </lineage>
</organism>
<keyword evidence="9" id="KW-0520">NAD</keyword>
<dbReference type="Pfam" id="PF02219">
    <property type="entry name" value="MTHFR"/>
    <property type="match status" value="1"/>
</dbReference>
<evidence type="ECO:0000256" key="9">
    <source>
        <dbReference type="ARBA" id="ARBA00023027"/>
    </source>
</evidence>
<dbReference type="GO" id="GO:0071949">
    <property type="term" value="F:FAD binding"/>
    <property type="evidence" value="ECO:0007669"/>
    <property type="project" value="TreeGrafter"/>
</dbReference>
<evidence type="ECO:0000256" key="1">
    <source>
        <dbReference type="ARBA" id="ARBA00001974"/>
    </source>
</evidence>
<evidence type="ECO:0000256" key="11">
    <source>
        <dbReference type="ARBA" id="ARBA00034478"/>
    </source>
</evidence>
<evidence type="ECO:0000313" key="15">
    <source>
        <dbReference type="EMBL" id="ADI19519.1"/>
    </source>
</evidence>
<evidence type="ECO:0000256" key="7">
    <source>
        <dbReference type="ARBA" id="ARBA00022857"/>
    </source>
</evidence>
<reference evidence="15" key="1">
    <citation type="journal article" date="2011" name="Environ. Microbiol.">
        <title>Time-series analyses of Monterey Bay coastal microbial picoplankton using a 'genome proxy' microarray.</title>
        <authorList>
            <person name="Rich V.I."/>
            <person name="Pham V.D."/>
            <person name="Eppley J."/>
            <person name="Shi Y."/>
            <person name="DeLong E.F."/>
        </authorList>
    </citation>
    <scope>NUCLEOTIDE SEQUENCE</scope>
</reference>
<evidence type="ECO:0000256" key="10">
    <source>
        <dbReference type="ARBA" id="ARBA00023167"/>
    </source>
</evidence>
<accession>E0XYM8</accession>
<dbReference type="FunFam" id="3.20.20.220:FF:000002">
    <property type="entry name" value="Methylenetetrahydrofolate reductase"/>
    <property type="match status" value="1"/>
</dbReference>
<dbReference type="InterPro" id="IPR003171">
    <property type="entry name" value="Mehydrof_redctse-like"/>
</dbReference>
<evidence type="ECO:0000256" key="8">
    <source>
        <dbReference type="ARBA" id="ARBA00023002"/>
    </source>
</evidence>
<keyword evidence="6 13" id="KW-0274">FAD</keyword>
<dbReference type="InterPro" id="IPR029041">
    <property type="entry name" value="FAD-linked_oxidoreductase-like"/>
</dbReference>
<dbReference type="SUPFAM" id="SSF51730">
    <property type="entry name" value="FAD-linked oxidoreductase"/>
    <property type="match status" value="1"/>
</dbReference>
<comment type="catalytic activity">
    <reaction evidence="12">
        <text>(6S)-5-methyl-5,6,7,8-tetrahydrofolate + NAD(+) = (6R)-5,10-methylene-5,6,7,8-tetrahydrofolate + NADH + H(+)</text>
        <dbReference type="Rhea" id="RHEA:19821"/>
        <dbReference type="ChEBI" id="CHEBI:15378"/>
        <dbReference type="ChEBI" id="CHEBI:15636"/>
        <dbReference type="ChEBI" id="CHEBI:18608"/>
        <dbReference type="ChEBI" id="CHEBI:57540"/>
        <dbReference type="ChEBI" id="CHEBI:57945"/>
        <dbReference type="EC" id="1.5.1.54"/>
    </reaction>
    <physiologicalReaction direction="right-to-left" evidence="12">
        <dbReference type="Rhea" id="RHEA:19823"/>
    </physiologicalReaction>
</comment>
<feature type="domain" description="MTHFR SAM-binding regulatory" evidence="14">
    <location>
        <begin position="301"/>
        <end position="586"/>
    </location>
</feature>
<evidence type="ECO:0000256" key="4">
    <source>
        <dbReference type="ARBA" id="ARBA00022605"/>
    </source>
</evidence>
<dbReference type="InterPro" id="IPR004620">
    <property type="entry name" value="MTHF_reductase_bac"/>
</dbReference>
<dbReference type="AlphaFoldDB" id="E0XYM8"/>
<evidence type="ECO:0000256" key="13">
    <source>
        <dbReference type="RuleBase" id="RU003862"/>
    </source>
</evidence>
<keyword evidence="10" id="KW-0486">Methionine biosynthesis</keyword>
<dbReference type="InterPro" id="IPR004621">
    <property type="entry name" value="Fadh2_euk"/>
</dbReference>
<name>E0XYM8_9CHLR</name>
<evidence type="ECO:0000256" key="5">
    <source>
        <dbReference type="ARBA" id="ARBA00022630"/>
    </source>
</evidence>
<evidence type="ECO:0000259" key="14">
    <source>
        <dbReference type="Pfam" id="PF21895"/>
    </source>
</evidence>
<dbReference type="CDD" id="cd00537">
    <property type="entry name" value="MTHFR"/>
    <property type="match status" value="1"/>
</dbReference>
<dbReference type="GO" id="GO:0009086">
    <property type="term" value="P:methionine biosynthetic process"/>
    <property type="evidence" value="ECO:0007669"/>
    <property type="project" value="UniProtKB-KW"/>
</dbReference>
<keyword evidence="8 13" id="KW-0560">Oxidoreductase</keyword>
<proteinExistence type="inferred from homology"/>
<comment type="pathway">
    <text evidence="2 13">One-carbon metabolism; tetrahydrofolate interconversion.</text>
</comment>
<dbReference type="Gene3D" id="3.20.20.220">
    <property type="match status" value="1"/>
</dbReference>
<comment type="similarity">
    <text evidence="3 13">Belongs to the methylenetetrahydrofolate reductase family.</text>
</comment>
<dbReference type="NCBIfam" id="TIGR00676">
    <property type="entry name" value="fadh2"/>
    <property type="match status" value="1"/>
</dbReference>
<dbReference type="GO" id="GO:0005829">
    <property type="term" value="C:cytosol"/>
    <property type="evidence" value="ECO:0007669"/>
    <property type="project" value="InterPro"/>
</dbReference>
<keyword evidence="5 13" id="KW-0285">Flavoprotein</keyword>
<dbReference type="Pfam" id="PF21895">
    <property type="entry name" value="MTHFR_C"/>
    <property type="match status" value="1"/>
</dbReference>
<dbReference type="GO" id="GO:0035999">
    <property type="term" value="P:tetrahydrofolate interconversion"/>
    <property type="evidence" value="ECO:0007669"/>
    <property type="project" value="UniProtKB-UniPathway"/>
</dbReference>
<evidence type="ECO:0000256" key="3">
    <source>
        <dbReference type="ARBA" id="ARBA00006743"/>
    </source>
</evidence>
<keyword evidence="4" id="KW-0028">Amino-acid biosynthesis</keyword>
<sequence>MKISDTINDFKTQGKTFYSFEFFPPKSDYALDNLYSRIDRMASLQPAYIDITWGAGGSTAKRTLEMSKTIQKYFGLEVMMHLTCTNMPVSSINKVLINAKENGLSNILALRGDPPDGAVEWENNEKGFNYGIDLVRYIRKAFGDDFFLGVGGYPDSHQEQTDFDLDISYLKEKVDAGSNIVVTQLFYDVDKFLVFRDKCSAIGIHVPIIPGIMPIHNYSRFIKFTQFCDVTVPDSVSKTLESLKHDDSSVIHYGIEQGTAMCEKLIAEGVPGLHFYTLNLEHSVSRILESLGLASVQGSARELPWRQSTVGDRKTTEDVRPIYWSNRPVSYLTRTETWDDFPNGRWGDITSPTFGELNQYHSIRAGSKSEKGKTRRKKLWGEPISVNDITKVFVSFCEDKINSLPWCDSPLEIESKKISKELVKLNKSGFYTINSQPQVNGAPSEDPDVGWGAPGGRVYQKSYLEFFTSKDKLDTLLKILNSSNNISYQAINRNGDLISNVPENSVNAVTWGVFPGHEIVQPTIVDTRSFLIWKDEAFSLWINDWAHIYDTESESYKLLNEIYDTYYLVNIVDNNFVDGDILNRILKSH</sequence>
<comment type="pathway">
    <text evidence="11">Amino-acid biosynthesis; L-methionine biosynthesis via de novo pathway.</text>
</comment>
<protein>
    <recommendedName>
        <fullName evidence="13">Methylenetetrahydrofolate reductase</fullName>
        <ecNumber evidence="13">1.5.1.54</ecNumber>
    </recommendedName>
</protein>
<evidence type="ECO:0000256" key="2">
    <source>
        <dbReference type="ARBA" id="ARBA00004777"/>
    </source>
</evidence>
<dbReference type="PANTHER" id="PTHR45754:SF3">
    <property type="entry name" value="METHYLENETETRAHYDROFOLATE REDUCTASE (NADPH)"/>
    <property type="match status" value="1"/>
</dbReference>
<evidence type="ECO:0000256" key="12">
    <source>
        <dbReference type="ARBA" id="ARBA00048628"/>
    </source>
</evidence>
<evidence type="ECO:0000256" key="6">
    <source>
        <dbReference type="ARBA" id="ARBA00022827"/>
    </source>
</evidence>
<keyword evidence="7" id="KW-0521">NADP</keyword>